<reference evidence="5" key="2">
    <citation type="journal article" date="2016" name="Environ. Microbiol. Rep.">
        <title>Analysis of defence systems and a conjugative IncP-1 plasmid in the marine polyaromatic hydrocarbons-degrading bacterium Cycloclasticus sp. 78-ME.</title>
        <authorList>
            <person name="Yakimov M.M."/>
            <person name="Crisafi F."/>
            <person name="Messina E."/>
            <person name="Smedile F."/>
            <person name="Lopatina A."/>
            <person name="Denaro R."/>
            <person name="Pieper D.H."/>
            <person name="Golyshin P.N."/>
            <person name="Giuliano L."/>
        </authorList>
    </citation>
    <scope>NUCLEOTIDE SEQUENCE [LARGE SCALE GENOMIC DNA]</scope>
    <source>
        <strain evidence="5">78-ME</strain>
    </source>
</reference>
<feature type="transmembrane region" description="Helical" evidence="2">
    <location>
        <begin position="29"/>
        <end position="51"/>
    </location>
</feature>
<feature type="transmembrane region" description="Helical" evidence="2">
    <location>
        <begin position="130"/>
        <end position="152"/>
    </location>
</feature>
<dbReference type="PANTHER" id="PTHR21197:SF0">
    <property type="entry name" value="UDP-GALACTOPYRANOSE MUTASE"/>
    <property type="match status" value="1"/>
</dbReference>
<keyword evidence="2" id="KW-1133">Transmembrane helix</keyword>
<feature type="transmembrane region" description="Helical" evidence="2">
    <location>
        <begin position="338"/>
        <end position="357"/>
    </location>
</feature>
<evidence type="ECO:0000256" key="1">
    <source>
        <dbReference type="SAM" id="MobiDB-lite"/>
    </source>
</evidence>
<dbReference type="PRINTS" id="PR00419">
    <property type="entry name" value="ADXRDTASE"/>
</dbReference>
<dbReference type="eggNOG" id="COG1232">
    <property type="taxonomic scope" value="Bacteria"/>
</dbReference>
<keyword evidence="2" id="KW-0812">Transmembrane</keyword>
<dbReference type="HOGENOM" id="CLU_385310_0_0_6"/>
<evidence type="ECO:0000259" key="3">
    <source>
        <dbReference type="Pfam" id="PF01593"/>
    </source>
</evidence>
<protein>
    <submittedName>
        <fullName evidence="4">Protoporphyrinogen oxidase</fullName>
    </submittedName>
</protein>
<accession>S5T7N8</accession>
<evidence type="ECO:0000256" key="2">
    <source>
        <dbReference type="SAM" id="Phobius"/>
    </source>
</evidence>
<dbReference type="GO" id="GO:0008767">
    <property type="term" value="F:UDP-galactopyranose mutase activity"/>
    <property type="evidence" value="ECO:0007669"/>
    <property type="project" value="TreeGrafter"/>
</dbReference>
<feature type="transmembrane region" description="Helical" evidence="2">
    <location>
        <begin position="172"/>
        <end position="194"/>
    </location>
</feature>
<dbReference type="KEGG" id="cza:CYCME_1453"/>
<dbReference type="GO" id="GO:0005829">
    <property type="term" value="C:cytosol"/>
    <property type="evidence" value="ECO:0007669"/>
    <property type="project" value="TreeGrafter"/>
</dbReference>
<reference evidence="4 5" key="1">
    <citation type="submission" date="2013-05" db="EMBL/GenBank/DDBJ databases">
        <title>Between feast and famine: a lifestyle of most important marine PAH-degrading bacterium Cycloclasticus sp. 7ME.</title>
        <authorList>
            <person name="Yakimov M.M."/>
            <person name="Messina E."/>
            <person name="Genovese M."/>
            <person name="Denaro R."/>
            <person name="Crisafi F."/>
            <person name="Russo D."/>
            <person name="Cappello S."/>
            <person name="Santisi S."/>
            <person name="Smedile F."/>
            <person name="Golyshina O.V."/>
            <person name="Tran H."/>
            <person name="Pieper D.H."/>
            <person name="Golyshin P.N."/>
            <person name="Giuliano L."/>
        </authorList>
    </citation>
    <scope>NUCLEOTIDE SEQUENCE [LARGE SCALE GENOMIC DNA]</scope>
    <source>
        <strain evidence="4 5">78-ME</strain>
    </source>
</reference>
<name>S5T7N8_9GAMM</name>
<dbReference type="EMBL" id="CP005996">
    <property type="protein sequence ID" value="AGS39781.1"/>
    <property type="molecule type" value="Genomic_DNA"/>
</dbReference>
<feature type="transmembrane region" description="Helical" evidence="2">
    <location>
        <begin position="71"/>
        <end position="95"/>
    </location>
</feature>
<feature type="compositionally biased region" description="Basic and acidic residues" evidence="1">
    <location>
        <begin position="694"/>
        <end position="717"/>
    </location>
</feature>
<dbReference type="SUPFAM" id="SSF51905">
    <property type="entry name" value="FAD/NAD(P)-binding domain"/>
    <property type="match status" value="1"/>
</dbReference>
<dbReference type="Gene3D" id="3.50.50.60">
    <property type="entry name" value="FAD/NAD(P)-binding domain"/>
    <property type="match status" value="1"/>
</dbReference>
<dbReference type="GO" id="GO:0016491">
    <property type="term" value="F:oxidoreductase activity"/>
    <property type="evidence" value="ECO:0007669"/>
    <property type="project" value="InterPro"/>
</dbReference>
<keyword evidence="5" id="KW-1185">Reference proteome</keyword>
<dbReference type="AlphaFoldDB" id="S5T7N8"/>
<feature type="region of interest" description="Disordered" evidence="1">
    <location>
        <begin position="693"/>
        <end position="717"/>
    </location>
</feature>
<proteinExistence type="predicted"/>
<dbReference type="NCBIfam" id="NF005548">
    <property type="entry name" value="PRK07208.1-4"/>
    <property type="match status" value="1"/>
</dbReference>
<keyword evidence="2" id="KW-0472">Membrane</keyword>
<dbReference type="PANTHER" id="PTHR21197">
    <property type="entry name" value="UDP-GALACTOPYRANOSE MUTASE"/>
    <property type="match status" value="1"/>
</dbReference>
<dbReference type="GO" id="GO:0050660">
    <property type="term" value="F:flavin adenine dinucleotide binding"/>
    <property type="evidence" value="ECO:0007669"/>
    <property type="project" value="TreeGrafter"/>
</dbReference>
<dbReference type="InterPro" id="IPR036188">
    <property type="entry name" value="FAD/NAD-bd_sf"/>
</dbReference>
<evidence type="ECO:0000313" key="4">
    <source>
        <dbReference type="EMBL" id="AGS39781.1"/>
    </source>
</evidence>
<organism evidence="4 5">
    <name type="scientific">Cycloclasticus zancles 78-ME</name>
    <dbReference type="NCBI Taxonomy" id="1198232"/>
    <lineage>
        <taxon>Bacteria</taxon>
        <taxon>Pseudomonadati</taxon>
        <taxon>Pseudomonadota</taxon>
        <taxon>Gammaproteobacteria</taxon>
        <taxon>Thiotrichales</taxon>
        <taxon>Piscirickettsiaceae</taxon>
        <taxon>Cycloclasticus</taxon>
    </lineage>
</organism>
<dbReference type="Proteomes" id="UP000015380">
    <property type="component" value="Chromosome"/>
</dbReference>
<feature type="domain" description="Amine oxidase" evidence="3">
    <location>
        <begin position="433"/>
        <end position="619"/>
    </location>
</feature>
<sequence length="717" mass="80869">MEFVKEMDDQKENLNVAFLNAAIRLNLKLLSVVFGTVSGLSLFVATLISHLNGGGDLLGLLSVFFIGYSVSIPGAFIGFAWAFFVGGLFGSFLYFTYARSLGTKIADVINDNQESNIFFKPQILKLESHSIALAIGCSVSLLLIISTNFLVFRGTANESVHASLLSFYLPGYSVSLLGSLVGALGLFTITYLIFRVFCLAYNKISNYRNNETPRLVYYKPKTKEPERLEPAKHVCILGAGPAGLATGHELSSNGTQVTVLERNDYVSGLCRTVEVDGYRFDLGGHRWFTQNEELNNWFRRLMKNEIVMVNRVSRIYYGGKYFNYPLSISDVVTKAGPLTIFIAGITFFKSLIVYSVFDKPVINMKQAYTKQFGSKLYEMFFKIYTEKVWGKPCEELSSDWVSQRSKGLNIVTIVREAIIHSKNKVISLVDEFMYPKKGFARICERLAEDILEVDDNKILLNSTVTEVVYHGPRDFEVIYTKDGNNSSVRSDSVVSTIPLGVLAQIIRPEANQKVIDAAKSMEFRDLITVNVMFKKQQVSKDTWLYLQDQDLIFGRLHEPKNWSIDMVPDDDHTSLVLEVFCSAGDELWSLSDDDVAKRCVDDLVDKLNFVKREEVDGWAVIRTRQAYPVYDLQYGEKTKIVNDFVAKFEGLHIAGRGGSFRYNNSDHSIEMGLMLGRKLLGLPVDHMAVNTESTYHEEKSMSGPQRDHYKSKKIVVD</sequence>
<gene>
    <name evidence="4" type="ORF">CYCME_1453</name>
</gene>
<dbReference type="PATRIC" id="fig|1198232.3.peg.1439"/>
<dbReference type="Pfam" id="PF01593">
    <property type="entry name" value="Amino_oxidase"/>
    <property type="match status" value="1"/>
</dbReference>
<dbReference type="InterPro" id="IPR002937">
    <property type="entry name" value="Amino_oxidase"/>
</dbReference>
<evidence type="ECO:0000313" key="5">
    <source>
        <dbReference type="Proteomes" id="UP000015380"/>
    </source>
</evidence>
<dbReference type="Pfam" id="PF13450">
    <property type="entry name" value="NAD_binding_8"/>
    <property type="match status" value="1"/>
</dbReference>